<evidence type="ECO:0000313" key="1">
    <source>
        <dbReference type="EMBL" id="MBH5147573.1"/>
    </source>
</evidence>
<name>A0A1F2Q4M4_RHOER</name>
<gene>
    <name evidence="1" type="ORF">I3517_33740</name>
</gene>
<dbReference type="Gene3D" id="1.10.10.60">
    <property type="entry name" value="Homeodomain-like"/>
    <property type="match status" value="1"/>
</dbReference>
<dbReference type="GO" id="GO:0043565">
    <property type="term" value="F:sequence-specific DNA binding"/>
    <property type="evidence" value="ECO:0007669"/>
    <property type="project" value="InterPro"/>
</dbReference>
<dbReference type="OMA" id="HWASAEH"/>
<organism evidence="1 2">
    <name type="scientific">Rhodococcus erythropolis</name>
    <name type="common">Arthrobacter picolinophilus</name>
    <dbReference type="NCBI Taxonomy" id="1833"/>
    <lineage>
        <taxon>Bacteria</taxon>
        <taxon>Bacillati</taxon>
        <taxon>Actinomycetota</taxon>
        <taxon>Actinomycetes</taxon>
        <taxon>Mycobacteriales</taxon>
        <taxon>Nocardiaceae</taxon>
        <taxon>Rhodococcus</taxon>
        <taxon>Rhodococcus erythropolis group</taxon>
    </lineage>
</organism>
<dbReference type="InterPro" id="IPR029062">
    <property type="entry name" value="Class_I_gatase-like"/>
</dbReference>
<keyword evidence="2" id="KW-1185">Reference proteome</keyword>
<dbReference type="InterPro" id="IPR002818">
    <property type="entry name" value="DJ-1/PfpI"/>
</dbReference>
<reference evidence="1 2" key="1">
    <citation type="submission" date="2020-12" db="EMBL/GenBank/DDBJ databases">
        <title>Draft genome sequence of furan degrading bacterial strain FUR100.</title>
        <authorList>
            <person name="Woiski C."/>
        </authorList>
    </citation>
    <scope>NUCLEOTIDE SEQUENCE [LARGE SCALE GENOMIC DNA]</scope>
    <source>
        <strain evidence="1 2">FUR100</strain>
    </source>
</reference>
<dbReference type="AlphaFoldDB" id="A0A1F2Q4M4"/>
<dbReference type="InterPro" id="IPR009057">
    <property type="entry name" value="Homeodomain-like_sf"/>
</dbReference>
<protein>
    <submittedName>
        <fullName evidence="1">Helix-turn-helix domain-containing protein</fullName>
    </submittedName>
</protein>
<dbReference type="Gene3D" id="3.40.50.880">
    <property type="match status" value="1"/>
</dbReference>
<dbReference type="PANTHER" id="PTHR43130">
    <property type="entry name" value="ARAC-FAMILY TRANSCRIPTIONAL REGULATOR"/>
    <property type="match status" value="1"/>
</dbReference>
<dbReference type="Proteomes" id="UP000627573">
    <property type="component" value="Unassembled WGS sequence"/>
</dbReference>
<sequence length="323" mass="35432">MSGPHRVVVLALNGVIPFELGIPARIFGRALDVEDRPLYEILTCTIDGNPVRTDADFSISVDHGSELLATADTVVIPASYELGPAFDEGYLSPELAAAFEHIRPGTRLVSICTGSYILAAAGLLDGLRATTHWRNTDHFQRVYPKVNVDPDVLFVDEGHILTSAGVASGVDLCLHIVRRDHGMEVANTVARRCVVPPWRDGGQAQYIRRPLADKPSESTADARHWALEHLGDPITLADLATRANMSVRTFSRRFRDEVGTTPNRWLTSRRVDRARELLEESDLSIDAIAARTGFGTATSMRQHMNEALGVSPSAYRRTFKAPA</sequence>
<dbReference type="PANTHER" id="PTHR43130:SF3">
    <property type="entry name" value="HTH-TYPE TRANSCRIPTIONAL REGULATOR RV1931C"/>
    <property type="match status" value="1"/>
</dbReference>
<dbReference type="Pfam" id="PF01965">
    <property type="entry name" value="DJ-1_PfpI"/>
    <property type="match status" value="1"/>
</dbReference>
<dbReference type="SUPFAM" id="SSF46689">
    <property type="entry name" value="Homeodomain-like"/>
    <property type="match status" value="2"/>
</dbReference>
<dbReference type="PROSITE" id="PS01124">
    <property type="entry name" value="HTH_ARAC_FAMILY_2"/>
    <property type="match status" value="1"/>
</dbReference>
<comment type="caution">
    <text evidence="1">The sequence shown here is derived from an EMBL/GenBank/DDBJ whole genome shotgun (WGS) entry which is preliminary data.</text>
</comment>
<dbReference type="GO" id="GO:0003700">
    <property type="term" value="F:DNA-binding transcription factor activity"/>
    <property type="evidence" value="ECO:0007669"/>
    <property type="project" value="InterPro"/>
</dbReference>
<dbReference type="InterPro" id="IPR052158">
    <property type="entry name" value="INH-QAR"/>
</dbReference>
<dbReference type="SUPFAM" id="SSF52317">
    <property type="entry name" value="Class I glutamine amidotransferase-like"/>
    <property type="match status" value="1"/>
</dbReference>
<dbReference type="RefSeq" id="WP_020905675.1">
    <property type="nucleotide sequence ID" value="NZ_JAECSB010000101.1"/>
</dbReference>
<dbReference type="CDD" id="cd03137">
    <property type="entry name" value="GATase1_AraC_1"/>
    <property type="match status" value="1"/>
</dbReference>
<accession>A0A1F2Q4M4</accession>
<dbReference type="InterPro" id="IPR018060">
    <property type="entry name" value="HTH_AraC"/>
</dbReference>
<evidence type="ECO:0000313" key="2">
    <source>
        <dbReference type="Proteomes" id="UP000627573"/>
    </source>
</evidence>
<proteinExistence type="predicted"/>
<dbReference type="SMART" id="SM00342">
    <property type="entry name" value="HTH_ARAC"/>
    <property type="match status" value="1"/>
</dbReference>
<dbReference type="EMBL" id="JAECSB010000101">
    <property type="protein sequence ID" value="MBH5147573.1"/>
    <property type="molecule type" value="Genomic_DNA"/>
</dbReference>
<dbReference type="Pfam" id="PF12833">
    <property type="entry name" value="HTH_18"/>
    <property type="match status" value="1"/>
</dbReference>